<dbReference type="STRING" id="234267.Acid_7837"/>
<feature type="signal peptide" evidence="2">
    <location>
        <begin position="1"/>
        <end position="21"/>
    </location>
</feature>
<gene>
    <name evidence="3" type="ordered locus">Acid_7837</name>
</gene>
<dbReference type="KEGG" id="sus:Acid_7837"/>
<feature type="region of interest" description="Disordered" evidence="1">
    <location>
        <begin position="31"/>
        <end position="63"/>
    </location>
</feature>
<name>Q01NN7_SOLUE</name>
<keyword evidence="2" id="KW-0732">Signal</keyword>
<dbReference type="AlphaFoldDB" id="Q01NN7"/>
<dbReference type="OrthoDB" id="9787096at2"/>
<reference evidence="3" key="1">
    <citation type="submission" date="2006-10" db="EMBL/GenBank/DDBJ databases">
        <title>Complete sequence of Solibacter usitatus Ellin6076.</title>
        <authorList>
            <consortium name="US DOE Joint Genome Institute"/>
            <person name="Copeland A."/>
            <person name="Lucas S."/>
            <person name="Lapidus A."/>
            <person name="Barry K."/>
            <person name="Detter J.C."/>
            <person name="Glavina del Rio T."/>
            <person name="Hammon N."/>
            <person name="Israni S."/>
            <person name="Dalin E."/>
            <person name="Tice H."/>
            <person name="Pitluck S."/>
            <person name="Thompson L.S."/>
            <person name="Brettin T."/>
            <person name="Bruce D."/>
            <person name="Han C."/>
            <person name="Tapia R."/>
            <person name="Gilna P."/>
            <person name="Schmutz J."/>
            <person name="Larimer F."/>
            <person name="Land M."/>
            <person name="Hauser L."/>
            <person name="Kyrpides N."/>
            <person name="Mikhailova N."/>
            <person name="Janssen P.H."/>
            <person name="Kuske C.R."/>
            <person name="Richardson P."/>
        </authorList>
    </citation>
    <scope>NUCLEOTIDE SEQUENCE</scope>
    <source>
        <strain evidence="3">Ellin6076</strain>
    </source>
</reference>
<dbReference type="InParanoid" id="Q01NN7"/>
<evidence type="ECO:0000313" key="3">
    <source>
        <dbReference type="EMBL" id="ABJ88733.1"/>
    </source>
</evidence>
<sequence length="134" mass="13906" precursor="true">MTKKLLFLVTIALVAAFSLLAADVSGKWVAEQPGRNGGPPRQTTFDLKADGSTLTGTMTGGMGRGGAAPAAIAITDGKIDGDKVSFTVKRETPNGAMEQKYSGTVSGDELTLKTTMQGPDGPVERTMTAKRSKT</sequence>
<protein>
    <recommendedName>
        <fullName evidence="4">Lipocalin-like domain-containing protein</fullName>
    </recommendedName>
</protein>
<evidence type="ECO:0008006" key="4">
    <source>
        <dbReference type="Google" id="ProtNLM"/>
    </source>
</evidence>
<proteinExistence type="predicted"/>
<organism evidence="3">
    <name type="scientific">Solibacter usitatus (strain Ellin6076)</name>
    <dbReference type="NCBI Taxonomy" id="234267"/>
    <lineage>
        <taxon>Bacteria</taxon>
        <taxon>Pseudomonadati</taxon>
        <taxon>Acidobacteriota</taxon>
        <taxon>Terriglobia</taxon>
        <taxon>Bryobacterales</taxon>
        <taxon>Solibacteraceae</taxon>
        <taxon>Candidatus Solibacter</taxon>
    </lineage>
</organism>
<dbReference type="EMBL" id="CP000473">
    <property type="protein sequence ID" value="ABJ88733.1"/>
    <property type="molecule type" value="Genomic_DNA"/>
</dbReference>
<evidence type="ECO:0000256" key="1">
    <source>
        <dbReference type="SAM" id="MobiDB-lite"/>
    </source>
</evidence>
<feature type="chain" id="PRO_5004162413" description="Lipocalin-like domain-containing protein" evidence="2">
    <location>
        <begin position="22"/>
        <end position="134"/>
    </location>
</feature>
<dbReference type="HOGENOM" id="CLU_157286_0_0_0"/>
<feature type="region of interest" description="Disordered" evidence="1">
    <location>
        <begin position="111"/>
        <end position="134"/>
    </location>
</feature>
<evidence type="ECO:0000256" key="2">
    <source>
        <dbReference type="SAM" id="SignalP"/>
    </source>
</evidence>
<accession>Q01NN7</accession>